<gene>
    <name evidence="2" type="ORF">RCOM_2009230</name>
</gene>
<evidence type="ECO:0000313" key="2">
    <source>
        <dbReference type="EMBL" id="EEF21903.1"/>
    </source>
</evidence>
<keyword evidence="3" id="KW-1185">Reference proteome</keyword>
<accession>B9TQG1</accession>
<reference evidence="3" key="1">
    <citation type="journal article" date="2010" name="Nat. Biotechnol.">
        <title>Draft genome sequence of the oilseed species Ricinus communis.</title>
        <authorList>
            <person name="Chan A.P."/>
            <person name="Crabtree J."/>
            <person name="Zhao Q."/>
            <person name="Lorenzi H."/>
            <person name="Orvis J."/>
            <person name="Puiu D."/>
            <person name="Melake-Berhan A."/>
            <person name="Jones K.M."/>
            <person name="Redman J."/>
            <person name="Chen G."/>
            <person name="Cahoon E.B."/>
            <person name="Gedil M."/>
            <person name="Stanke M."/>
            <person name="Haas B.J."/>
            <person name="Wortman J.R."/>
            <person name="Fraser-Liggett C.M."/>
            <person name="Ravel J."/>
            <person name="Rabinowicz P.D."/>
        </authorList>
    </citation>
    <scope>NUCLEOTIDE SEQUENCE [LARGE SCALE GENOMIC DNA]</scope>
    <source>
        <strain evidence="3">cv. Hale</strain>
    </source>
</reference>
<feature type="non-terminal residue" evidence="2">
    <location>
        <position position="1"/>
    </location>
</feature>
<feature type="compositionally biased region" description="Basic and acidic residues" evidence="1">
    <location>
        <begin position="9"/>
        <end position="21"/>
    </location>
</feature>
<protein>
    <submittedName>
        <fullName evidence="2">Uncharacterized protein</fullName>
    </submittedName>
</protein>
<feature type="compositionally biased region" description="Basic and acidic residues" evidence="1">
    <location>
        <begin position="34"/>
        <end position="45"/>
    </location>
</feature>
<proteinExistence type="predicted"/>
<dbReference type="AlphaFoldDB" id="B9TQG1"/>
<feature type="region of interest" description="Disordered" evidence="1">
    <location>
        <begin position="1"/>
        <end position="59"/>
    </location>
</feature>
<dbReference type="EMBL" id="EQ998764">
    <property type="protein sequence ID" value="EEF21903.1"/>
    <property type="molecule type" value="Genomic_DNA"/>
</dbReference>
<sequence>NKVTVFPADQHERRRQNERGPFHVAQGALATHARPRDAYRRDAFEHQQGGKRHDGEPQRAVERIAEDRHTEHDTQAADHQQLAPADAKIVDAKKNHRETDHDFILAALPGCPTPGDQPDCACRGRRGLCRASATERIIVRFW</sequence>
<dbReference type="Proteomes" id="UP000008311">
    <property type="component" value="Unassembled WGS sequence"/>
</dbReference>
<name>B9TQG1_RICCO</name>
<organism evidence="2 3">
    <name type="scientific">Ricinus communis</name>
    <name type="common">Castor bean</name>
    <dbReference type="NCBI Taxonomy" id="3988"/>
    <lineage>
        <taxon>Eukaryota</taxon>
        <taxon>Viridiplantae</taxon>
        <taxon>Streptophyta</taxon>
        <taxon>Embryophyta</taxon>
        <taxon>Tracheophyta</taxon>
        <taxon>Spermatophyta</taxon>
        <taxon>Magnoliopsida</taxon>
        <taxon>eudicotyledons</taxon>
        <taxon>Gunneridae</taxon>
        <taxon>Pentapetalae</taxon>
        <taxon>rosids</taxon>
        <taxon>fabids</taxon>
        <taxon>Malpighiales</taxon>
        <taxon>Euphorbiaceae</taxon>
        <taxon>Acalyphoideae</taxon>
        <taxon>Acalypheae</taxon>
        <taxon>Ricinus</taxon>
    </lineage>
</organism>
<dbReference type="InParanoid" id="B9TQG1"/>
<evidence type="ECO:0000313" key="3">
    <source>
        <dbReference type="Proteomes" id="UP000008311"/>
    </source>
</evidence>
<evidence type="ECO:0000256" key="1">
    <source>
        <dbReference type="SAM" id="MobiDB-lite"/>
    </source>
</evidence>